<dbReference type="InterPro" id="IPR011045">
    <property type="entry name" value="N2O_reductase_N"/>
</dbReference>
<keyword evidence="1" id="KW-0853">WD repeat</keyword>
<keyword evidence="6" id="KW-1185">Reference proteome</keyword>
<dbReference type="Gene3D" id="2.130.10.10">
    <property type="entry name" value="YVTN repeat-like/Quinoprotein amine dehydrogenase"/>
    <property type="match status" value="1"/>
</dbReference>
<dbReference type="SUPFAM" id="SSF49899">
    <property type="entry name" value="Concanavalin A-like lectins/glucanases"/>
    <property type="match status" value="1"/>
</dbReference>
<protein>
    <submittedName>
        <fullName evidence="5">Pyrin</fullName>
    </submittedName>
</protein>
<dbReference type="InterPro" id="IPR043136">
    <property type="entry name" value="B30.2/SPRY_sf"/>
</dbReference>
<dbReference type="GO" id="GO:0040011">
    <property type="term" value="P:locomotion"/>
    <property type="evidence" value="ECO:0007669"/>
    <property type="project" value="TreeGrafter"/>
</dbReference>
<name>L5MCR8_MYODS</name>
<dbReference type="GO" id="GO:0045214">
    <property type="term" value="P:sarcomere organization"/>
    <property type="evidence" value="ECO:0007669"/>
    <property type="project" value="TreeGrafter"/>
</dbReference>
<gene>
    <name evidence="5" type="ORF">MDA_GLEAN10001009</name>
</gene>
<evidence type="ECO:0000313" key="6">
    <source>
        <dbReference type="Proteomes" id="UP000010556"/>
    </source>
</evidence>
<dbReference type="InterPro" id="IPR015943">
    <property type="entry name" value="WD40/YVTN_repeat-like_dom_sf"/>
</dbReference>
<evidence type="ECO:0000256" key="1">
    <source>
        <dbReference type="ARBA" id="ARBA00022574"/>
    </source>
</evidence>
<dbReference type="Pfam" id="PF13765">
    <property type="entry name" value="PRY"/>
    <property type="match status" value="1"/>
</dbReference>
<proteinExistence type="predicted"/>
<dbReference type="SUPFAM" id="SSF50974">
    <property type="entry name" value="Nitrous oxide reductase, N-terminal domain"/>
    <property type="match status" value="1"/>
</dbReference>
<dbReference type="Proteomes" id="UP000010556">
    <property type="component" value="Unassembled WGS sequence"/>
</dbReference>
<keyword evidence="2" id="KW-0677">Repeat</keyword>
<reference evidence="6" key="1">
    <citation type="journal article" date="2013" name="Science">
        <title>Comparative analysis of bat genomes provides insight into the evolution of flight and immunity.</title>
        <authorList>
            <person name="Zhang G."/>
            <person name="Cowled C."/>
            <person name="Shi Z."/>
            <person name="Huang Z."/>
            <person name="Bishop-Lilly K.A."/>
            <person name="Fang X."/>
            <person name="Wynne J.W."/>
            <person name="Xiong Z."/>
            <person name="Baker M.L."/>
            <person name="Zhao W."/>
            <person name="Tachedjian M."/>
            <person name="Zhu Y."/>
            <person name="Zhou P."/>
            <person name="Jiang X."/>
            <person name="Ng J."/>
            <person name="Yang L."/>
            <person name="Wu L."/>
            <person name="Xiao J."/>
            <person name="Feng Y."/>
            <person name="Chen Y."/>
            <person name="Sun X."/>
            <person name="Zhang Y."/>
            <person name="Marsh G.A."/>
            <person name="Crameri G."/>
            <person name="Broder C.C."/>
            <person name="Frey K.G."/>
            <person name="Wang L.F."/>
            <person name="Wang J."/>
        </authorList>
    </citation>
    <scope>NUCLEOTIDE SEQUENCE [LARGE SCALE GENOMIC DNA]</scope>
</reference>
<dbReference type="PANTHER" id="PTHR19856">
    <property type="entry name" value="WD-REPEATCONTAINING PROTEIN WDR1"/>
    <property type="match status" value="1"/>
</dbReference>
<dbReference type="GO" id="GO:0051015">
    <property type="term" value="F:actin filament binding"/>
    <property type="evidence" value="ECO:0007669"/>
    <property type="project" value="TreeGrafter"/>
</dbReference>
<dbReference type="InterPro" id="IPR003879">
    <property type="entry name" value="Butyrophylin_SPRY"/>
</dbReference>
<feature type="region of interest" description="Disordered" evidence="3">
    <location>
        <begin position="1"/>
        <end position="24"/>
    </location>
</feature>
<dbReference type="InterPro" id="IPR013320">
    <property type="entry name" value="ConA-like_dom_sf"/>
</dbReference>
<dbReference type="AlphaFoldDB" id="L5MCR8"/>
<dbReference type="Pfam" id="PF07078">
    <property type="entry name" value="FYTT"/>
    <property type="match status" value="1"/>
</dbReference>
<organism evidence="5 6">
    <name type="scientific">Myotis davidii</name>
    <name type="common">David's myotis</name>
    <dbReference type="NCBI Taxonomy" id="225400"/>
    <lineage>
        <taxon>Eukaryota</taxon>
        <taxon>Metazoa</taxon>
        <taxon>Chordata</taxon>
        <taxon>Craniata</taxon>
        <taxon>Vertebrata</taxon>
        <taxon>Euteleostomi</taxon>
        <taxon>Mammalia</taxon>
        <taxon>Eutheria</taxon>
        <taxon>Laurasiatheria</taxon>
        <taxon>Chiroptera</taxon>
        <taxon>Yangochiroptera</taxon>
        <taxon>Vespertilionidae</taxon>
        <taxon>Myotis</taxon>
    </lineage>
</organism>
<evidence type="ECO:0000256" key="2">
    <source>
        <dbReference type="ARBA" id="ARBA00022737"/>
    </source>
</evidence>
<dbReference type="SMART" id="SM00589">
    <property type="entry name" value="PRY"/>
    <property type="match status" value="1"/>
</dbReference>
<dbReference type="PANTHER" id="PTHR19856:SF0">
    <property type="entry name" value="WD REPEAT-CONTAINING PROTEIN 1"/>
    <property type="match status" value="1"/>
</dbReference>
<evidence type="ECO:0000259" key="4">
    <source>
        <dbReference type="SMART" id="SM00589"/>
    </source>
</evidence>
<dbReference type="EMBL" id="KB102337">
    <property type="protein sequence ID" value="ELK35518.1"/>
    <property type="molecule type" value="Genomic_DNA"/>
</dbReference>
<evidence type="ECO:0000256" key="3">
    <source>
        <dbReference type="SAM" id="MobiDB-lite"/>
    </source>
</evidence>
<evidence type="ECO:0000313" key="5">
    <source>
        <dbReference type="EMBL" id="ELK35518.1"/>
    </source>
</evidence>
<sequence length="275" mass="30475">MNRFGTRLVGATTIPLPPPKPRSNENLDKIVMSLDSIIKLNQKEGKKQKFPRLNRGLQQSGAGQFRMRVRWGIQQSSTFAVFLWDSGSSVGEITGHNKVINSMDIKQTRPYWLVTGSEVNCAAFFEGPPFKFKFTIGDSVDVPVPAGGALHRAGLRSGMQCAFWGGSPEHLRAIVKTVTVPEPWATPLVVKEKIHLLHQKSEFVEKSMKHFSVPELIDAQAHAVNVILDAETAHLNLIISDDLKSARLGNKWIPMPDSPERFDSCIFALGSLSFC</sequence>
<feature type="domain" description="SPRY-associated" evidence="4">
    <location>
        <begin position="223"/>
        <end position="275"/>
    </location>
</feature>
<accession>L5MCR8</accession>
<dbReference type="GO" id="GO:0030864">
    <property type="term" value="C:cortical actin cytoskeleton"/>
    <property type="evidence" value="ECO:0007669"/>
    <property type="project" value="TreeGrafter"/>
</dbReference>
<dbReference type="InterPro" id="IPR006574">
    <property type="entry name" value="PRY"/>
</dbReference>
<dbReference type="Gene3D" id="2.60.120.920">
    <property type="match status" value="1"/>
</dbReference>
<dbReference type="GO" id="GO:0030042">
    <property type="term" value="P:actin filament depolymerization"/>
    <property type="evidence" value="ECO:0007669"/>
    <property type="project" value="TreeGrafter"/>
</dbReference>
<dbReference type="PRINTS" id="PR01407">
    <property type="entry name" value="BUTYPHLNCDUF"/>
</dbReference>